<dbReference type="InterPro" id="IPR002547">
    <property type="entry name" value="tRNA-bd_dom"/>
</dbReference>
<dbReference type="InterPro" id="IPR005147">
    <property type="entry name" value="tRNA_synthase_B5-dom"/>
</dbReference>
<dbReference type="SMART" id="SM00896">
    <property type="entry name" value="FDX-ACB"/>
    <property type="match status" value="1"/>
</dbReference>
<dbReference type="InterPro" id="IPR005121">
    <property type="entry name" value="Fdx_antiC-bd"/>
</dbReference>
<organism evidence="22">
    <name type="scientific">metagenome</name>
    <dbReference type="NCBI Taxonomy" id="256318"/>
    <lineage>
        <taxon>unclassified sequences</taxon>
        <taxon>metagenomes</taxon>
    </lineage>
</organism>
<dbReference type="SMART" id="SM00874">
    <property type="entry name" value="B5"/>
    <property type="match status" value="1"/>
</dbReference>
<keyword evidence="8" id="KW-0820">tRNA-binding</keyword>
<reference evidence="22" key="1">
    <citation type="submission" date="2018-07" db="EMBL/GenBank/DDBJ databases">
        <authorList>
            <person name="Quirk P.G."/>
            <person name="Krulwich T.A."/>
        </authorList>
    </citation>
    <scope>NUCLEOTIDE SEQUENCE</scope>
</reference>
<evidence type="ECO:0000256" key="14">
    <source>
        <dbReference type="ARBA" id="ARBA00022884"/>
    </source>
</evidence>
<dbReference type="InterPro" id="IPR009061">
    <property type="entry name" value="DNA-bd_dom_put_sf"/>
</dbReference>
<dbReference type="InterPro" id="IPR036690">
    <property type="entry name" value="Fdx_antiC-bd_sf"/>
</dbReference>
<keyword evidence="10" id="KW-0479">Metal-binding</keyword>
<dbReference type="InterPro" id="IPR004532">
    <property type="entry name" value="Phe-tRNA-ligase_IIc_bsu_bact"/>
</dbReference>
<dbReference type="PROSITE" id="PS51483">
    <property type="entry name" value="B5"/>
    <property type="match status" value="1"/>
</dbReference>
<dbReference type="InterPro" id="IPR005146">
    <property type="entry name" value="B3/B4_tRNA-bd"/>
</dbReference>
<dbReference type="PROSITE" id="PS50886">
    <property type="entry name" value="TRBD"/>
    <property type="match status" value="1"/>
</dbReference>
<keyword evidence="13" id="KW-0460">Magnesium</keyword>
<feature type="domain" description="FDX-ACB" evidence="20">
    <location>
        <begin position="706"/>
        <end position="799"/>
    </location>
</feature>
<protein>
    <recommendedName>
        <fullName evidence="6">Phenylalanine--tRNA ligase beta subunit</fullName>
        <ecNumber evidence="5">6.1.1.20</ecNumber>
    </recommendedName>
    <alternativeName>
        <fullName evidence="17">Phenylalanyl-tRNA synthetase beta subunit</fullName>
    </alternativeName>
</protein>
<dbReference type="SUPFAM" id="SSF54991">
    <property type="entry name" value="Anticodon-binding domain of PheRS"/>
    <property type="match status" value="1"/>
</dbReference>
<proteinExistence type="inferred from homology"/>
<feature type="domain" description="TRNA-binding" evidence="19">
    <location>
        <begin position="39"/>
        <end position="148"/>
    </location>
</feature>
<dbReference type="GO" id="GO:0006432">
    <property type="term" value="P:phenylalanyl-tRNA aminoacylation"/>
    <property type="evidence" value="ECO:0007669"/>
    <property type="project" value="InterPro"/>
</dbReference>
<name>A0A380TDU7_9ZZZZ</name>
<dbReference type="Pfam" id="PF03483">
    <property type="entry name" value="B3_4"/>
    <property type="match status" value="1"/>
</dbReference>
<dbReference type="GO" id="GO:0005524">
    <property type="term" value="F:ATP binding"/>
    <property type="evidence" value="ECO:0007669"/>
    <property type="project" value="UniProtKB-KW"/>
</dbReference>
<evidence type="ECO:0000256" key="16">
    <source>
        <dbReference type="ARBA" id="ARBA00023146"/>
    </source>
</evidence>
<dbReference type="GO" id="GO:0004826">
    <property type="term" value="F:phenylalanine-tRNA ligase activity"/>
    <property type="evidence" value="ECO:0007669"/>
    <property type="project" value="UniProtKB-EC"/>
</dbReference>
<dbReference type="NCBIfam" id="NF045760">
    <property type="entry name" value="YtpR"/>
    <property type="match status" value="1"/>
</dbReference>
<keyword evidence="7" id="KW-0963">Cytoplasm</keyword>
<comment type="subcellular location">
    <subcellularLocation>
        <location evidence="2">Cytoplasm</location>
    </subcellularLocation>
</comment>
<dbReference type="SUPFAM" id="SSF56037">
    <property type="entry name" value="PheT/TilS domain"/>
    <property type="match status" value="1"/>
</dbReference>
<evidence type="ECO:0000256" key="1">
    <source>
        <dbReference type="ARBA" id="ARBA00001946"/>
    </source>
</evidence>
<comment type="subunit">
    <text evidence="4">Tetramer of two alpha and two beta subunits.</text>
</comment>
<dbReference type="InterPro" id="IPR033714">
    <property type="entry name" value="tRNA_bind_bactPheRS"/>
</dbReference>
<dbReference type="InterPro" id="IPR012340">
    <property type="entry name" value="NA-bd_OB-fold"/>
</dbReference>
<dbReference type="SMART" id="SM00873">
    <property type="entry name" value="B3_4"/>
    <property type="match status" value="1"/>
</dbReference>
<sequence>MKFTLSWLSDHLETQASASEIAERLTMIGHEVEAVHDRGRELGDFFVAAVLTAEPHPNADKLRVCTVDTGAERLQVVCGAPNARAGMKGIFAPVGTTVPGTGLALKRAAIRGIESAGMLLSARELNLSDDHTGIIEVAPEFATGTPGAVALGLADPLFDVAITPNRGDCLGVRGIARDLAAAGLGRLKPLKLEPVAGTFASPIAVKLAFDAETANACSFFAGRTIRGVRNGPSPRWMQERLSAIGLRPISALVDTTNYLTYDLNRPLHVFDAAKVRGDLRVRLSRDGEMLTALNGQTYTLDAQMTVITDDIEVESLGAVMGGARTGCTDETTTVFLESALFDPIRTARTGRTLGILSDARFRFERGIDPSFLIDGLEIATRIVLELCGGEPSEMVIAGAAPPPKPVIRFRPARVEALTGITIAPAESAVILEALGFALDQGAGTWMVAPPPWRGDVDSEACLVEEVARIRGLEHIPATPLPVREVVPGPALSPEQQRRANAKRVLAARGLTEAVTLSFLAGTEAEPFGGASPALRLTNPISADLDQMRPSLVPNLLTAVRRNADRGLRDCALFEVGPQYSGIEPQDQQIVAAGVRSGRASHRHWAAAARPVDVFDVKADALGVLESLGTAVERLKLTADAPPWYHPGRSGTLGFGPKNVLAVFGELHPAVLEQLGVRGPAAAFEVVLAALPARRSRRADSQALPLSSLQPLERDFAFIVDADVTAEAVLAAVRRAEAKLISDIRVFDVFAGGAIGERQKSIAISVVLQPVEKTLTDAEIEAIAGRIVASVAKATGGVLRS</sequence>
<comment type="cofactor">
    <cofactor evidence="1">
        <name>Mg(2+)</name>
        <dbReference type="ChEBI" id="CHEBI:18420"/>
    </cofactor>
</comment>
<dbReference type="Gene3D" id="3.30.56.10">
    <property type="match status" value="2"/>
</dbReference>
<dbReference type="CDD" id="cd00769">
    <property type="entry name" value="PheRS_beta_core"/>
    <property type="match status" value="1"/>
</dbReference>
<dbReference type="CDD" id="cd02796">
    <property type="entry name" value="tRNA_bind_bactPheRS"/>
    <property type="match status" value="1"/>
</dbReference>
<dbReference type="PROSITE" id="PS51447">
    <property type="entry name" value="FDX_ACB"/>
    <property type="match status" value="1"/>
</dbReference>
<dbReference type="GO" id="GO:0000287">
    <property type="term" value="F:magnesium ion binding"/>
    <property type="evidence" value="ECO:0007669"/>
    <property type="project" value="InterPro"/>
</dbReference>
<evidence type="ECO:0000256" key="12">
    <source>
        <dbReference type="ARBA" id="ARBA00022840"/>
    </source>
</evidence>
<gene>
    <name evidence="22" type="primary">pheT</name>
    <name evidence="22" type="ORF">DF3PB_2860004</name>
</gene>
<dbReference type="Gene3D" id="3.50.40.10">
    <property type="entry name" value="Phenylalanyl-trna Synthetase, Chain B, domain 3"/>
    <property type="match status" value="1"/>
</dbReference>
<dbReference type="HAMAP" id="MF_00283">
    <property type="entry name" value="Phe_tRNA_synth_beta1"/>
    <property type="match status" value="1"/>
</dbReference>
<dbReference type="GO" id="GO:0000049">
    <property type="term" value="F:tRNA binding"/>
    <property type="evidence" value="ECO:0007669"/>
    <property type="project" value="UniProtKB-KW"/>
</dbReference>
<dbReference type="PANTHER" id="PTHR10947">
    <property type="entry name" value="PHENYLALANYL-TRNA SYNTHETASE BETA CHAIN AND LEUCINE-RICH REPEAT-CONTAINING PROTEIN 47"/>
    <property type="match status" value="1"/>
</dbReference>
<dbReference type="Pfam" id="PF03147">
    <property type="entry name" value="FDX-ACB"/>
    <property type="match status" value="1"/>
</dbReference>
<keyword evidence="9 22" id="KW-0436">Ligase</keyword>
<dbReference type="InterPro" id="IPR041616">
    <property type="entry name" value="PheRS_beta_core"/>
</dbReference>
<dbReference type="Gene3D" id="3.30.930.10">
    <property type="entry name" value="Bira Bifunctional Protein, Domain 2"/>
    <property type="match status" value="1"/>
</dbReference>
<dbReference type="InterPro" id="IPR045864">
    <property type="entry name" value="aa-tRNA-synth_II/BPL/LPL"/>
</dbReference>
<evidence type="ECO:0000259" key="19">
    <source>
        <dbReference type="PROSITE" id="PS50886"/>
    </source>
</evidence>
<dbReference type="SUPFAM" id="SSF46955">
    <property type="entry name" value="Putative DNA-binding domain"/>
    <property type="match status" value="1"/>
</dbReference>
<keyword evidence="15" id="KW-0648">Protein biosynthesis</keyword>
<accession>A0A380TDU7</accession>
<evidence type="ECO:0000256" key="2">
    <source>
        <dbReference type="ARBA" id="ARBA00004496"/>
    </source>
</evidence>
<dbReference type="Pfam" id="PF01588">
    <property type="entry name" value="tRNA_bind"/>
    <property type="match status" value="1"/>
</dbReference>
<evidence type="ECO:0000256" key="6">
    <source>
        <dbReference type="ARBA" id="ARBA00017032"/>
    </source>
</evidence>
<dbReference type="InterPro" id="IPR045060">
    <property type="entry name" value="Phe-tRNA-ligase_IIc_bsu"/>
</dbReference>
<dbReference type="AlphaFoldDB" id="A0A380TDU7"/>
<comment type="catalytic activity">
    <reaction evidence="18">
        <text>tRNA(Phe) + L-phenylalanine + ATP = L-phenylalanyl-tRNA(Phe) + AMP + diphosphate + H(+)</text>
        <dbReference type="Rhea" id="RHEA:19413"/>
        <dbReference type="Rhea" id="RHEA-COMP:9668"/>
        <dbReference type="Rhea" id="RHEA-COMP:9699"/>
        <dbReference type="ChEBI" id="CHEBI:15378"/>
        <dbReference type="ChEBI" id="CHEBI:30616"/>
        <dbReference type="ChEBI" id="CHEBI:33019"/>
        <dbReference type="ChEBI" id="CHEBI:58095"/>
        <dbReference type="ChEBI" id="CHEBI:78442"/>
        <dbReference type="ChEBI" id="CHEBI:78531"/>
        <dbReference type="ChEBI" id="CHEBI:456215"/>
        <dbReference type="EC" id="6.1.1.20"/>
    </reaction>
</comment>
<evidence type="ECO:0000256" key="7">
    <source>
        <dbReference type="ARBA" id="ARBA00022490"/>
    </source>
</evidence>
<dbReference type="Pfam" id="PF17759">
    <property type="entry name" value="tRNA_synthFbeta"/>
    <property type="match status" value="1"/>
</dbReference>
<evidence type="ECO:0000256" key="5">
    <source>
        <dbReference type="ARBA" id="ARBA00012814"/>
    </source>
</evidence>
<dbReference type="Gene3D" id="2.40.50.140">
    <property type="entry name" value="Nucleic acid-binding proteins"/>
    <property type="match status" value="1"/>
</dbReference>
<keyword evidence="14" id="KW-0694">RNA-binding</keyword>
<evidence type="ECO:0000256" key="15">
    <source>
        <dbReference type="ARBA" id="ARBA00022917"/>
    </source>
</evidence>
<dbReference type="PANTHER" id="PTHR10947:SF0">
    <property type="entry name" value="PHENYLALANINE--TRNA LIGASE BETA SUBUNIT"/>
    <property type="match status" value="1"/>
</dbReference>
<dbReference type="NCBIfam" id="TIGR00472">
    <property type="entry name" value="pheT_bact"/>
    <property type="match status" value="1"/>
</dbReference>
<dbReference type="SUPFAM" id="SSF55681">
    <property type="entry name" value="Class II aaRS and biotin synthetases"/>
    <property type="match status" value="1"/>
</dbReference>
<evidence type="ECO:0000313" key="22">
    <source>
        <dbReference type="EMBL" id="SUS06466.1"/>
    </source>
</evidence>
<evidence type="ECO:0000256" key="11">
    <source>
        <dbReference type="ARBA" id="ARBA00022741"/>
    </source>
</evidence>
<feature type="domain" description="B5" evidence="21">
    <location>
        <begin position="402"/>
        <end position="477"/>
    </location>
</feature>
<evidence type="ECO:0000256" key="4">
    <source>
        <dbReference type="ARBA" id="ARBA00011209"/>
    </source>
</evidence>
<dbReference type="GO" id="GO:0009328">
    <property type="term" value="C:phenylalanine-tRNA ligase complex"/>
    <property type="evidence" value="ECO:0007669"/>
    <property type="project" value="TreeGrafter"/>
</dbReference>
<evidence type="ECO:0000259" key="21">
    <source>
        <dbReference type="PROSITE" id="PS51483"/>
    </source>
</evidence>
<comment type="similarity">
    <text evidence="3">Belongs to the phenylalanyl-tRNA synthetase beta subunit family. Type 1 subfamily.</text>
</comment>
<evidence type="ECO:0000256" key="13">
    <source>
        <dbReference type="ARBA" id="ARBA00022842"/>
    </source>
</evidence>
<evidence type="ECO:0000256" key="18">
    <source>
        <dbReference type="ARBA" id="ARBA00049255"/>
    </source>
</evidence>
<evidence type="ECO:0000256" key="10">
    <source>
        <dbReference type="ARBA" id="ARBA00022723"/>
    </source>
</evidence>
<evidence type="ECO:0000259" key="20">
    <source>
        <dbReference type="PROSITE" id="PS51447"/>
    </source>
</evidence>
<evidence type="ECO:0000256" key="3">
    <source>
        <dbReference type="ARBA" id="ARBA00008653"/>
    </source>
</evidence>
<dbReference type="SUPFAM" id="SSF50249">
    <property type="entry name" value="Nucleic acid-binding proteins"/>
    <property type="match status" value="1"/>
</dbReference>
<keyword evidence="16" id="KW-0030">Aminoacyl-tRNA synthetase</keyword>
<keyword evidence="12" id="KW-0067">ATP-binding</keyword>
<evidence type="ECO:0000256" key="17">
    <source>
        <dbReference type="ARBA" id="ARBA00033189"/>
    </source>
</evidence>
<evidence type="ECO:0000256" key="9">
    <source>
        <dbReference type="ARBA" id="ARBA00022598"/>
    </source>
</evidence>
<evidence type="ECO:0000256" key="8">
    <source>
        <dbReference type="ARBA" id="ARBA00022555"/>
    </source>
</evidence>
<dbReference type="EMBL" id="UIDG01000208">
    <property type="protein sequence ID" value="SUS06466.1"/>
    <property type="molecule type" value="Genomic_DNA"/>
</dbReference>
<keyword evidence="11" id="KW-0547">Nucleotide-binding</keyword>
<dbReference type="Pfam" id="PF03484">
    <property type="entry name" value="B5"/>
    <property type="match status" value="1"/>
</dbReference>
<dbReference type="InterPro" id="IPR020825">
    <property type="entry name" value="Phe-tRNA_synthase-like_B3/B4"/>
</dbReference>
<dbReference type="EC" id="6.1.1.20" evidence="5"/>
<dbReference type="Gene3D" id="3.30.70.380">
    <property type="entry name" value="Ferrodoxin-fold anticodon-binding domain"/>
    <property type="match status" value="1"/>
</dbReference>